<dbReference type="InterPro" id="IPR015421">
    <property type="entry name" value="PyrdxlP-dep_Trfase_major"/>
</dbReference>
<keyword evidence="4" id="KW-0032">Aminotransferase</keyword>
<dbReference type="AlphaFoldDB" id="A0A537JL42"/>
<evidence type="ECO:0000313" key="5">
    <source>
        <dbReference type="Proteomes" id="UP000320048"/>
    </source>
</evidence>
<dbReference type="GO" id="GO:0030170">
    <property type="term" value="F:pyridoxal phosphate binding"/>
    <property type="evidence" value="ECO:0007669"/>
    <property type="project" value="InterPro"/>
</dbReference>
<protein>
    <submittedName>
        <fullName evidence="4">Aspartate aminotransferase family protein</fullName>
    </submittedName>
</protein>
<dbReference type="SUPFAM" id="SSF53383">
    <property type="entry name" value="PLP-dependent transferases"/>
    <property type="match status" value="1"/>
</dbReference>
<dbReference type="GO" id="GO:0008483">
    <property type="term" value="F:transaminase activity"/>
    <property type="evidence" value="ECO:0007669"/>
    <property type="project" value="UniProtKB-KW"/>
</dbReference>
<evidence type="ECO:0000256" key="1">
    <source>
        <dbReference type="ARBA" id="ARBA00001933"/>
    </source>
</evidence>
<organism evidence="4 5">
    <name type="scientific">Candidatus Segetimicrobium genomatis</name>
    <dbReference type="NCBI Taxonomy" id="2569760"/>
    <lineage>
        <taxon>Bacteria</taxon>
        <taxon>Bacillati</taxon>
        <taxon>Candidatus Sysuimicrobiota</taxon>
        <taxon>Candidatus Sysuimicrobiia</taxon>
        <taxon>Candidatus Sysuimicrobiales</taxon>
        <taxon>Candidatus Segetimicrobiaceae</taxon>
        <taxon>Candidatus Segetimicrobium</taxon>
    </lineage>
</organism>
<dbReference type="PANTHER" id="PTHR43713">
    <property type="entry name" value="GLUTAMATE-1-SEMIALDEHYDE 2,1-AMINOMUTASE"/>
    <property type="match status" value="1"/>
</dbReference>
<proteinExistence type="inferred from homology"/>
<dbReference type="PANTHER" id="PTHR43713:SF3">
    <property type="entry name" value="GLUTAMATE-1-SEMIALDEHYDE 2,1-AMINOMUTASE 1, CHLOROPLASTIC-RELATED"/>
    <property type="match status" value="1"/>
</dbReference>
<dbReference type="EMBL" id="VBAO01000039">
    <property type="protein sequence ID" value="TMI84259.1"/>
    <property type="molecule type" value="Genomic_DNA"/>
</dbReference>
<reference evidence="4 5" key="1">
    <citation type="journal article" date="2019" name="Nat. Microbiol.">
        <title>Mediterranean grassland soil C-N compound turnover is dependent on rainfall and depth, and is mediated by genomically divergent microorganisms.</title>
        <authorList>
            <person name="Diamond S."/>
            <person name="Andeer P.F."/>
            <person name="Li Z."/>
            <person name="Crits-Christoph A."/>
            <person name="Burstein D."/>
            <person name="Anantharaman K."/>
            <person name="Lane K.R."/>
            <person name="Thomas B.C."/>
            <person name="Pan C."/>
            <person name="Northen T.R."/>
            <person name="Banfield J.F."/>
        </authorList>
    </citation>
    <scope>NUCLEOTIDE SEQUENCE [LARGE SCALE GENOMIC DNA]</scope>
    <source>
        <strain evidence="4">NP_7</strain>
    </source>
</reference>
<keyword evidence="2 3" id="KW-0663">Pyridoxal phosphate</keyword>
<dbReference type="InterPro" id="IPR049704">
    <property type="entry name" value="Aminotrans_3_PPA_site"/>
</dbReference>
<dbReference type="InterPro" id="IPR015422">
    <property type="entry name" value="PyrdxlP-dep_Trfase_small"/>
</dbReference>
<keyword evidence="4" id="KW-0808">Transferase</keyword>
<evidence type="ECO:0000256" key="2">
    <source>
        <dbReference type="ARBA" id="ARBA00022898"/>
    </source>
</evidence>
<accession>A0A537JL42</accession>
<evidence type="ECO:0000256" key="3">
    <source>
        <dbReference type="RuleBase" id="RU003560"/>
    </source>
</evidence>
<dbReference type="Gene3D" id="3.40.640.10">
    <property type="entry name" value="Type I PLP-dependent aspartate aminotransferase-like (Major domain)"/>
    <property type="match status" value="1"/>
</dbReference>
<comment type="cofactor">
    <cofactor evidence="1">
        <name>pyridoxal 5'-phosphate</name>
        <dbReference type="ChEBI" id="CHEBI:597326"/>
    </cofactor>
</comment>
<comment type="similarity">
    <text evidence="3">Belongs to the class-III pyridoxal-phosphate-dependent aminotransferase family.</text>
</comment>
<dbReference type="Gene3D" id="3.90.1150.10">
    <property type="entry name" value="Aspartate Aminotransferase, domain 1"/>
    <property type="match status" value="1"/>
</dbReference>
<dbReference type="PROSITE" id="PS00600">
    <property type="entry name" value="AA_TRANSFER_CLASS_3"/>
    <property type="match status" value="1"/>
</dbReference>
<comment type="caution">
    <text evidence="4">The sequence shown here is derived from an EMBL/GenBank/DDBJ whole genome shotgun (WGS) entry which is preliminary data.</text>
</comment>
<sequence length="452" mass="47912">MPPARLSVGELQKSEEYLRRARRVLPGGVNSNIRLAERPIPLVFTRARGPILEDVDGNTYIDYVCGMGPIILGHADPRVTGAVVEAIDRGLVFGGTHLLEIEVAERIAAAVPSVEVMRFCSSGSEAVHAAIRIARAATGRWKIARFEGHYHGWLDTIYIGEPPDPERPVAPAVPGTRGQPRAALQDVIVLPWNDPEALRAAMQMYRGQIAAVILEPILCNTGVIPPRPGYVEAIREWCDRDDAVLIFDEVITGFRVALGGAQSLLGITPDLTVFGKAVANGFPLSVVGGRGDLMEPVASGAVLHGGTYNGNLPAMAAARATLDALAAGGGAAYQGITATGRALMEGLRNAGAEAGVPVLVQGPGPVFHMWITPRSSIEDPRTARTEGAERYAAFAEALVRRGVRPIPGGRWYLSAAHTAEHVAQTVHAARDALVEVRNAFPASTTAGTSSPR</sequence>
<dbReference type="InterPro" id="IPR015424">
    <property type="entry name" value="PyrdxlP-dep_Trfase"/>
</dbReference>
<name>A0A537JL42_9BACT</name>
<gene>
    <name evidence="4" type="ORF">E6H04_01580</name>
</gene>
<dbReference type="InterPro" id="IPR005814">
    <property type="entry name" value="Aminotrans_3"/>
</dbReference>
<dbReference type="CDD" id="cd00610">
    <property type="entry name" value="OAT_like"/>
    <property type="match status" value="1"/>
</dbReference>
<dbReference type="Pfam" id="PF00202">
    <property type="entry name" value="Aminotran_3"/>
    <property type="match status" value="1"/>
</dbReference>
<dbReference type="Proteomes" id="UP000320048">
    <property type="component" value="Unassembled WGS sequence"/>
</dbReference>
<evidence type="ECO:0000313" key="4">
    <source>
        <dbReference type="EMBL" id="TMI84259.1"/>
    </source>
</evidence>